<name>A0A7W6RBU6_9PROT</name>
<dbReference type="EMBL" id="JACIGK010000007">
    <property type="protein sequence ID" value="MBB4265567.1"/>
    <property type="molecule type" value="Genomic_DNA"/>
</dbReference>
<dbReference type="InterPro" id="IPR012338">
    <property type="entry name" value="Beta-lactam/transpept-like"/>
</dbReference>
<dbReference type="Gene3D" id="3.40.710.10">
    <property type="entry name" value="DD-peptidase/beta-lactamase superfamily"/>
    <property type="match status" value="2"/>
</dbReference>
<dbReference type="PRINTS" id="PR00922">
    <property type="entry name" value="DADACBPTASE3"/>
</dbReference>
<organism evidence="4 5">
    <name type="scientific">Roseospira visakhapatnamensis</name>
    <dbReference type="NCBI Taxonomy" id="390880"/>
    <lineage>
        <taxon>Bacteria</taxon>
        <taxon>Pseudomonadati</taxon>
        <taxon>Pseudomonadota</taxon>
        <taxon>Alphaproteobacteria</taxon>
        <taxon>Rhodospirillales</taxon>
        <taxon>Rhodospirillaceae</taxon>
        <taxon>Roseospira</taxon>
    </lineage>
</organism>
<dbReference type="PANTHER" id="PTHR30023:SF0">
    <property type="entry name" value="PENICILLIN-SENSITIVE CARBOXYPEPTIDASE A"/>
    <property type="match status" value="1"/>
</dbReference>
<comment type="caution">
    <text evidence="4">The sequence shown here is derived from an EMBL/GenBank/DDBJ whole genome shotgun (WGS) entry which is preliminary data.</text>
</comment>
<evidence type="ECO:0000313" key="4">
    <source>
        <dbReference type="EMBL" id="MBB4265567.1"/>
    </source>
</evidence>
<feature type="region of interest" description="Disordered" evidence="3">
    <location>
        <begin position="72"/>
        <end position="91"/>
    </location>
</feature>
<proteinExistence type="inferred from homology"/>
<dbReference type="EC" id="3.4.16.4" evidence="4"/>
<dbReference type="RefSeq" id="WP_184043193.1">
    <property type="nucleotide sequence ID" value="NZ_JACIGK010000007.1"/>
</dbReference>
<keyword evidence="2 4" id="KW-0378">Hydrolase</keyword>
<dbReference type="AlphaFoldDB" id="A0A7W6RBU6"/>
<gene>
    <name evidence="4" type="ORF">GGD89_001189</name>
</gene>
<keyword evidence="4" id="KW-0645">Protease</keyword>
<dbReference type="GO" id="GO:0009002">
    <property type="term" value="F:serine-type D-Ala-D-Ala carboxypeptidase activity"/>
    <property type="evidence" value="ECO:0007669"/>
    <property type="project" value="UniProtKB-EC"/>
</dbReference>
<accession>A0A7W6RBU6</accession>
<dbReference type="Proteomes" id="UP000554286">
    <property type="component" value="Unassembled WGS sequence"/>
</dbReference>
<reference evidence="4 5" key="1">
    <citation type="submission" date="2020-08" db="EMBL/GenBank/DDBJ databases">
        <title>Genome sequencing of Purple Non-Sulfur Bacteria from various extreme environments.</title>
        <authorList>
            <person name="Mayer M."/>
        </authorList>
    </citation>
    <scope>NUCLEOTIDE SEQUENCE [LARGE SCALE GENOMIC DNA]</scope>
    <source>
        <strain evidence="4 5">JA131</strain>
    </source>
</reference>
<protein>
    <submittedName>
        <fullName evidence="4">D-alanyl-D-alanine carboxypeptidase/D-alanyl-D-alanine-endopeptidase (Penicillin-binding protein 4)</fullName>
        <ecNumber evidence="4">3.4.16.4</ecNumber>
        <ecNumber evidence="4">3.4.21.-</ecNumber>
    </submittedName>
</protein>
<keyword evidence="5" id="KW-1185">Reference proteome</keyword>
<dbReference type="EC" id="3.4.21.-" evidence="4"/>
<dbReference type="Pfam" id="PF02113">
    <property type="entry name" value="Peptidase_S13"/>
    <property type="match status" value="2"/>
</dbReference>
<evidence type="ECO:0000256" key="3">
    <source>
        <dbReference type="SAM" id="MobiDB-lite"/>
    </source>
</evidence>
<comment type="similarity">
    <text evidence="1">Belongs to the peptidase S13 family.</text>
</comment>
<evidence type="ECO:0000256" key="2">
    <source>
        <dbReference type="ARBA" id="ARBA00022801"/>
    </source>
</evidence>
<sequence length="606" mass="63112">MASGMMARAGVRKDRRGAGRWSRLPVLAVMLATIAGVVPASLAADPGPPPLKPHPSAIASILDIEPVPTAPVSGGATAPVRAPLSRDDIPQGDGGAVGDGAVSLAMRPVPGLPGPPALKPTPPRPDAATLIATAGFAPAQVGYLVVDLDTGEVVAEHNADRPAFLPASVAKVPTTVAALHVLGPDHRFNTALRFDGTRGADGTWRGTLALVGGGDPVLTSDALRGLVTQLKAAGLRRLDGTFVHDDSGLMRALSIDPAQPPEHSYNPGLSALSLDFNRVRVQWRGDRVSLVQTHGTPAVAPVAVGRDRAGGGWRRAGPWLRHDVVNQGGALTAAGDTVVERWRLSPLVSDRGARWLPVKAPAPFTASVFRALAGEAGVVLPPARPAGGVARGAVVARHDSPALSSIAARGLKYSNNMLAELVGLATARALDQRPRTLAESAAAMTAWYARVMPWVDWSGFVMTNHSGLSSISRASPAQIVAILRFAMEHPSGGRVRYDTLLPQRAFKAPATTARPVAYSVRAGSLVPSVWAKSGTMYHGRGLAGIALGGSGHRLAFAVFTSDLAARRAFDDGYLHYSGRAVARAKAALGRARDLEHALLLSWILAH</sequence>
<keyword evidence="4" id="KW-0121">Carboxypeptidase</keyword>
<dbReference type="Gene3D" id="3.50.80.20">
    <property type="entry name" value="D-Ala-D-Ala carboxypeptidase C, peptidase S13"/>
    <property type="match status" value="1"/>
</dbReference>
<evidence type="ECO:0000256" key="1">
    <source>
        <dbReference type="ARBA" id="ARBA00006096"/>
    </source>
</evidence>
<dbReference type="GO" id="GO:0000270">
    <property type="term" value="P:peptidoglycan metabolic process"/>
    <property type="evidence" value="ECO:0007669"/>
    <property type="project" value="TreeGrafter"/>
</dbReference>
<dbReference type="SUPFAM" id="SSF56601">
    <property type="entry name" value="beta-lactamase/transpeptidase-like"/>
    <property type="match status" value="1"/>
</dbReference>
<dbReference type="PANTHER" id="PTHR30023">
    <property type="entry name" value="D-ALANYL-D-ALANINE CARBOXYPEPTIDASE"/>
    <property type="match status" value="1"/>
</dbReference>
<dbReference type="InterPro" id="IPR000667">
    <property type="entry name" value="Peptidase_S13"/>
</dbReference>
<evidence type="ECO:0000313" key="5">
    <source>
        <dbReference type="Proteomes" id="UP000554286"/>
    </source>
</evidence>
<dbReference type="GO" id="GO:0006508">
    <property type="term" value="P:proteolysis"/>
    <property type="evidence" value="ECO:0007669"/>
    <property type="project" value="InterPro"/>
</dbReference>